<evidence type="ECO:0000256" key="8">
    <source>
        <dbReference type="ARBA" id="ARBA00022842"/>
    </source>
</evidence>
<dbReference type="InterPro" id="IPR039657">
    <property type="entry name" value="Dimethylallyltransferase"/>
</dbReference>
<evidence type="ECO:0000313" key="15">
    <source>
        <dbReference type="Proteomes" id="UP000503018"/>
    </source>
</evidence>
<sequence length="318" mass="33567">MSVIRPPKVALIAGPTASGKSALAIALAKSLMAAGREALIVNADASQVYADIPILSAAPTAAEQAAVPHALVGHVDASVNVNAAMWAAEARDAVMTSCAEGVVPIIAGGTGLYIRTLIDGIAPVPDIDPNVRAAVRALPPAEAHARLAPLDPVAAAKLPPTDRTRVQRALEVVLSSGRTLGDWQREMVGGIGGEVSLEPVVLLPPRDWLKARCDQRLDVMMAAGALAEVGRLIARGLDPALPVMRAIGVPELATHLAGEMDLDAAVTQAKIATRQYAKRQYTWLRGQLPQNWQRDGRPLNDSLVDEIVIKLRQRLLTD</sequence>
<gene>
    <name evidence="10 14" type="primary">miaA</name>
    <name evidence="14" type="ORF">GV829_12695</name>
</gene>
<evidence type="ECO:0000256" key="10">
    <source>
        <dbReference type="HAMAP-Rule" id="MF_00185"/>
    </source>
</evidence>
<keyword evidence="6 10" id="KW-0547">Nucleotide-binding</keyword>
<keyword evidence="5 10" id="KW-0819">tRNA processing</keyword>
<dbReference type="NCBIfam" id="TIGR00174">
    <property type="entry name" value="miaA"/>
    <property type="match status" value="1"/>
</dbReference>
<comment type="subunit">
    <text evidence="10">Monomer.</text>
</comment>
<evidence type="ECO:0000256" key="5">
    <source>
        <dbReference type="ARBA" id="ARBA00022694"/>
    </source>
</evidence>
<evidence type="ECO:0000256" key="2">
    <source>
        <dbReference type="ARBA" id="ARBA00003213"/>
    </source>
</evidence>
<comment type="catalytic activity">
    <reaction evidence="9 10 11">
        <text>adenosine(37) in tRNA + dimethylallyl diphosphate = N(6)-dimethylallyladenosine(37) in tRNA + diphosphate</text>
        <dbReference type="Rhea" id="RHEA:26482"/>
        <dbReference type="Rhea" id="RHEA-COMP:10162"/>
        <dbReference type="Rhea" id="RHEA-COMP:10375"/>
        <dbReference type="ChEBI" id="CHEBI:33019"/>
        <dbReference type="ChEBI" id="CHEBI:57623"/>
        <dbReference type="ChEBI" id="CHEBI:74411"/>
        <dbReference type="ChEBI" id="CHEBI:74415"/>
        <dbReference type="EC" id="2.5.1.75"/>
    </reaction>
</comment>
<evidence type="ECO:0000256" key="3">
    <source>
        <dbReference type="ARBA" id="ARBA00005842"/>
    </source>
</evidence>
<keyword evidence="4 10" id="KW-0808">Transferase</keyword>
<evidence type="ECO:0000313" key="14">
    <source>
        <dbReference type="EMBL" id="QJQ33190.1"/>
    </source>
</evidence>
<comment type="function">
    <text evidence="2 10 12">Catalyzes the transfer of a dimethylallyl group onto the adenine at position 37 in tRNAs that read codons beginning with uridine, leading to the formation of N6-(dimethylallyl)adenosine (i(6)A).</text>
</comment>
<dbReference type="GO" id="GO:0052381">
    <property type="term" value="F:tRNA dimethylallyltransferase activity"/>
    <property type="evidence" value="ECO:0007669"/>
    <property type="project" value="UniProtKB-UniRule"/>
</dbReference>
<dbReference type="SUPFAM" id="SSF52540">
    <property type="entry name" value="P-loop containing nucleoside triphosphate hydrolases"/>
    <property type="match status" value="1"/>
</dbReference>
<dbReference type="HAMAP" id="MF_00185">
    <property type="entry name" value="IPP_trans"/>
    <property type="match status" value="1"/>
</dbReference>
<organism evidence="14 15">
    <name type="scientific">Sphingomonas lacunae</name>
    <dbReference type="NCBI Taxonomy" id="2698828"/>
    <lineage>
        <taxon>Bacteria</taxon>
        <taxon>Pseudomonadati</taxon>
        <taxon>Pseudomonadota</taxon>
        <taxon>Alphaproteobacteria</taxon>
        <taxon>Sphingomonadales</taxon>
        <taxon>Sphingomonadaceae</taxon>
        <taxon>Sphingomonas</taxon>
    </lineage>
</organism>
<dbReference type="InterPro" id="IPR018022">
    <property type="entry name" value="IPT"/>
</dbReference>
<evidence type="ECO:0000256" key="13">
    <source>
        <dbReference type="RuleBase" id="RU003785"/>
    </source>
</evidence>
<dbReference type="Gene3D" id="1.10.20.140">
    <property type="match status" value="1"/>
</dbReference>
<feature type="binding site" evidence="10">
    <location>
        <begin position="16"/>
        <end position="21"/>
    </location>
    <ligand>
        <name>substrate</name>
    </ligand>
</feature>
<evidence type="ECO:0000256" key="12">
    <source>
        <dbReference type="RuleBase" id="RU003784"/>
    </source>
</evidence>
<dbReference type="EMBL" id="CP053015">
    <property type="protein sequence ID" value="QJQ33190.1"/>
    <property type="molecule type" value="Genomic_DNA"/>
</dbReference>
<dbReference type="RefSeq" id="WP_169947196.1">
    <property type="nucleotide sequence ID" value="NZ_CP053015.1"/>
</dbReference>
<evidence type="ECO:0000256" key="1">
    <source>
        <dbReference type="ARBA" id="ARBA00001946"/>
    </source>
</evidence>
<name>A0A6M4AXV5_9SPHN</name>
<accession>A0A6M4AXV5</accession>
<reference evidence="14 15" key="1">
    <citation type="submission" date="2020-01" db="EMBL/GenBank/DDBJ databases">
        <title>Sphingomonas sp. strain CSW-10.</title>
        <authorList>
            <person name="Chen W.-M."/>
        </authorList>
    </citation>
    <scope>NUCLEOTIDE SEQUENCE [LARGE SCALE GENOMIC DNA]</scope>
    <source>
        <strain evidence="14 15">CSW-10</strain>
    </source>
</reference>
<comment type="caution">
    <text evidence="10">Lacks conserved residue(s) required for the propagation of feature annotation.</text>
</comment>
<evidence type="ECO:0000256" key="7">
    <source>
        <dbReference type="ARBA" id="ARBA00022840"/>
    </source>
</evidence>
<dbReference type="EC" id="2.5.1.75" evidence="10"/>
<feature type="site" description="Interaction with substrate tRNA" evidence="10">
    <location>
        <position position="110"/>
    </location>
</feature>
<proteinExistence type="inferred from homology"/>
<evidence type="ECO:0000256" key="9">
    <source>
        <dbReference type="ARBA" id="ARBA00049563"/>
    </source>
</evidence>
<dbReference type="PANTHER" id="PTHR11088">
    <property type="entry name" value="TRNA DIMETHYLALLYLTRANSFERASE"/>
    <property type="match status" value="1"/>
</dbReference>
<evidence type="ECO:0000256" key="4">
    <source>
        <dbReference type="ARBA" id="ARBA00022679"/>
    </source>
</evidence>
<dbReference type="PANTHER" id="PTHR11088:SF60">
    <property type="entry name" value="TRNA DIMETHYLALLYLTRANSFERASE"/>
    <property type="match status" value="1"/>
</dbReference>
<comment type="similarity">
    <text evidence="3 10 13">Belongs to the IPP transferase family.</text>
</comment>
<dbReference type="AlphaFoldDB" id="A0A6M4AXV5"/>
<dbReference type="Proteomes" id="UP000503018">
    <property type="component" value="Chromosome"/>
</dbReference>
<evidence type="ECO:0000256" key="6">
    <source>
        <dbReference type="ARBA" id="ARBA00022741"/>
    </source>
</evidence>
<keyword evidence="7 10" id="KW-0067">ATP-binding</keyword>
<protein>
    <recommendedName>
        <fullName evidence="10">tRNA dimethylallyltransferase</fullName>
        <ecNumber evidence="10">2.5.1.75</ecNumber>
    </recommendedName>
    <alternativeName>
        <fullName evidence="10">Dimethylallyl diphosphate:tRNA dimethylallyltransferase</fullName>
        <shortName evidence="10">DMAPP:tRNA dimethylallyltransferase</shortName>
        <shortName evidence="10">DMATase</shortName>
    </alternativeName>
    <alternativeName>
        <fullName evidence="10">Isopentenyl-diphosphate:tRNA isopentenyltransferase</fullName>
        <shortName evidence="10">IPP transferase</shortName>
        <shortName evidence="10">IPPT</shortName>
        <shortName evidence="10">IPTase</shortName>
    </alternativeName>
</protein>
<comment type="cofactor">
    <cofactor evidence="1 10">
        <name>Mg(2+)</name>
        <dbReference type="ChEBI" id="CHEBI:18420"/>
    </cofactor>
</comment>
<dbReference type="Gene3D" id="3.40.50.300">
    <property type="entry name" value="P-loop containing nucleotide triphosphate hydrolases"/>
    <property type="match status" value="1"/>
</dbReference>
<dbReference type="Pfam" id="PF01715">
    <property type="entry name" value="IPPT"/>
    <property type="match status" value="1"/>
</dbReference>
<dbReference type="GO" id="GO:0005524">
    <property type="term" value="F:ATP binding"/>
    <property type="evidence" value="ECO:0007669"/>
    <property type="project" value="UniProtKB-UniRule"/>
</dbReference>
<feature type="site" description="Interaction with substrate tRNA" evidence="10">
    <location>
        <position position="132"/>
    </location>
</feature>
<dbReference type="InterPro" id="IPR027417">
    <property type="entry name" value="P-loop_NTPase"/>
</dbReference>
<keyword evidence="15" id="KW-1185">Reference proteome</keyword>
<keyword evidence="8 10" id="KW-0460">Magnesium</keyword>
<dbReference type="KEGG" id="slan:GV829_12695"/>
<evidence type="ECO:0000256" key="11">
    <source>
        <dbReference type="RuleBase" id="RU003783"/>
    </source>
</evidence>
<feature type="binding site" evidence="10">
    <location>
        <begin position="14"/>
        <end position="21"/>
    </location>
    <ligand>
        <name>ATP</name>
        <dbReference type="ChEBI" id="CHEBI:30616"/>
    </ligand>
</feature>
<dbReference type="GO" id="GO:0006400">
    <property type="term" value="P:tRNA modification"/>
    <property type="evidence" value="ECO:0007669"/>
    <property type="project" value="TreeGrafter"/>
</dbReference>